<keyword evidence="10" id="KW-0560">Oxidoreductase</keyword>
<reference evidence="16" key="1">
    <citation type="submission" date="2023-07" db="EMBL/GenBank/DDBJ databases">
        <title>The genome sequence of Rhodocytophaga aerolata KACC 12507.</title>
        <authorList>
            <person name="Zhang X."/>
        </authorList>
    </citation>
    <scope>NUCLEOTIDE SEQUENCE</scope>
    <source>
        <strain evidence="16">KACC 12507</strain>
    </source>
</reference>
<evidence type="ECO:0000256" key="10">
    <source>
        <dbReference type="ARBA" id="ARBA00023002"/>
    </source>
</evidence>
<evidence type="ECO:0000256" key="5">
    <source>
        <dbReference type="ARBA" id="ARBA00022723"/>
    </source>
</evidence>
<protein>
    <submittedName>
        <fullName evidence="16">Sterol desaturase family protein</fullName>
    </submittedName>
</protein>
<accession>A0ABT8RB46</accession>
<keyword evidence="13" id="KW-0275">Fatty acid biosynthesis</keyword>
<comment type="subcellular location">
    <subcellularLocation>
        <location evidence="2">Endoplasmic reticulum membrane</location>
        <topology evidence="2">Multi-pass membrane protein</topology>
    </subcellularLocation>
</comment>
<gene>
    <name evidence="16" type="ORF">Q0590_19765</name>
</gene>
<evidence type="ECO:0000313" key="17">
    <source>
        <dbReference type="Proteomes" id="UP001168528"/>
    </source>
</evidence>
<keyword evidence="9 14" id="KW-1133">Transmembrane helix</keyword>
<evidence type="ECO:0000259" key="15">
    <source>
        <dbReference type="Pfam" id="PF04116"/>
    </source>
</evidence>
<evidence type="ECO:0000256" key="8">
    <source>
        <dbReference type="ARBA" id="ARBA00022833"/>
    </source>
</evidence>
<organism evidence="16 17">
    <name type="scientific">Rhodocytophaga aerolata</name>
    <dbReference type="NCBI Taxonomy" id="455078"/>
    <lineage>
        <taxon>Bacteria</taxon>
        <taxon>Pseudomonadati</taxon>
        <taxon>Bacteroidota</taxon>
        <taxon>Cytophagia</taxon>
        <taxon>Cytophagales</taxon>
        <taxon>Rhodocytophagaceae</taxon>
        <taxon>Rhodocytophaga</taxon>
    </lineage>
</organism>
<evidence type="ECO:0000256" key="4">
    <source>
        <dbReference type="ARBA" id="ARBA00022692"/>
    </source>
</evidence>
<keyword evidence="6" id="KW-0256">Endoplasmic reticulum</keyword>
<feature type="transmembrane region" description="Helical" evidence="14">
    <location>
        <begin position="143"/>
        <end position="165"/>
    </location>
</feature>
<dbReference type="PANTHER" id="PTHR12863">
    <property type="entry name" value="FATTY ACID HYDROXYLASE"/>
    <property type="match status" value="1"/>
</dbReference>
<dbReference type="Pfam" id="PF04116">
    <property type="entry name" value="FA_hydroxylase"/>
    <property type="match status" value="1"/>
</dbReference>
<evidence type="ECO:0000256" key="12">
    <source>
        <dbReference type="ARBA" id="ARBA00023136"/>
    </source>
</evidence>
<feature type="transmembrane region" description="Helical" evidence="14">
    <location>
        <begin position="33"/>
        <end position="52"/>
    </location>
</feature>
<keyword evidence="7" id="KW-0276">Fatty acid metabolism</keyword>
<feature type="domain" description="Fatty acid hydroxylase" evidence="15">
    <location>
        <begin position="67"/>
        <end position="204"/>
    </location>
</feature>
<keyword evidence="17" id="KW-1185">Reference proteome</keyword>
<proteinExistence type="predicted"/>
<keyword evidence="5" id="KW-0479">Metal-binding</keyword>
<feature type="transmembrane region" description="Helical" evidence="14">
    <location>
        <begin position="58"/>
        <end position="80"/>
    </location>
</feature>
<comment type="cofactor">
    <cofactor evidence="1">
        <name>Zn(2+)</name>
        <dbReference type="ChEBI" id="CHEBI:29105"/>
    </cofactor>
</comment>
<dbReference type="EMBL" id="JAUKPO010000012">
    <property type="protein sequence ID" value="MDO1448524.1"/>
    <property type="molecule type" value="Genomic_DNA"/>
</dbReference>
<dbReference type="RefSeq" id="WP_302039325.1">
    <property type="nucleotide sequence ID" value="NZ_JAUKPO010000012.1"/>
</dbReference>
<comment type="caution">
    <text evidence="16">The sequence shown here is derived from an EMBL/GenBank/DDBJ whole genome shotgun (WGS) entry which is preliminary data.</text>
</comment>
<keyword evidence="3" id="KW-0444">Lipid biosynthesis</keyword>
<dbReference type="InterPro" id="IPR006694">
    <property type="entry name" value="Fatty_acid_hydroxylase"/>
</dbReference>
<name>A0ABT8RB46_9BACT</name>
<keyword evidence="4 14" id="KW-0812">Transmembrane</keyword>
<dbReference type="PANTHER" id="PTHR12863:SF1">
    <property type="entry name" value="FATTY ACID 2-HYDROXYLASE"/>
    <property type="match status" value="1"/>
</dbReference>
<evidence type="ECO:0000256" key="11">
    <source>
        <dbReference type="ARBA" id="ARBA00023098"/>
    </source>
</evidence>
<keyword evidence="11" id="KW-0443">Lipid metabolism</keyword>
<evidence type="ECO:0000256" key="13">
    <source>
        <dbReference type="ARBA" id="ARBA00023160"/>
    </source>
</evidence>
<keyword evidence="8" id="KW-0862">Zinc</keyword>
<sequence>MATTHSTPIRPKNKGQKVIFKNPILERLTRTHIAVPISIFSVFSAGLIYYAFTYAQLPAYLIGTLFLSGLLIFSFIEYLVHRYAFHMDTDTELKQKLQYNLHGVHHEYPKDKGRLAMPPVVSVLLAVGLLVAFNFVIGEYTYAFLPGFIMGYASYLFVHFIVHAYQPPKNLFKILWINHSIHHYKDNNKAFGVSSPLWDYVFRTLP</sequence>
<evidence type="ECO:0000256" key="1">
    <source>
        <dbReference type="ARBA" id="ARBA00001947"/>
    </source>
</evidence>
<evidence type="ECO:0000256" key="3">
    <source>
        <dbReference type="ARBA" id="ARBA00022516"/>
    </source>
</evidence>
<evidence type="ECO:0000256" key="14">
    <source>
        <dbReference type="SAM" id="Phobius"/>
    </source>
</evidence>
<feature type="transmembrane region" description="Helical" evidence="14">
    <location>
        <begin position="115"/>
        <end position="137"/>
    </location>
</feature>
<evidence type="ECO:0000256" key="6">
    <source>
        <dbReference type="ARBA" id="ARBA00022824"/>
    </source>
</evidence>
<evidence type="ECO:0000313" key="16">
    <source>
        <dbReference type="EMBL" id="MDO1448524.1"/>
    </source>
</evidence>
<dbReference type="InterPro" id="IPR014430">
    <property type="entry name" value="Scs7"/>
</dbReference>
<evidence type="ECO:0000256" key="7">
    <source>
        <dbReference type="ARBA" id="ARBA00022832"/>
    </source>
</evidence>
<evidence type="ECO:0000256" key="2">
    <source>
        <dbReference type="ARBA" id="ARBA00004477"/>
    </source>
</evidence>
<dbReference type="Proteomes" id="UP001168528">
    <property type="component" value="Unassembled WGS sequence"/>
</dbReference>
<evidence type="ECO:0000256" key="9">
    <source>
        <dbReference type="ARBA" id="ARBA00022989"/>
    </source>
</evidence>
<keyword evidence="12 14" id="KW-0472">Membrane</keyword>